<keyword evidence="12 14" id="KW-0472">Membrane</keyword>
<dbReference type="InterPro" id="IPR005265">
    <property type="entry name" value="HemJ-like"/>
</dbReference>
<evidence type="ECO:0000256" key="2">
    <source>
        <dbReference type="ARBA" id="ARBA00005073"/>
    </source>
</evidence>
<dbReference type="GO" id="GO:0005886">
    <property type="term" value="C:plasma membrane"/>
    <property type="evidence" value="ECO:0007669"/>
    <property type="project" value="UniProtKB-SubCell"/>
</dbReference>
<dbReference type="GO" id="GO:0046872">
    <property type="term" value="F:metal ion binding"/>
    <property type="evidence" value="ECO:0007669"/>
    <property type="project" value="UniProtKB-UniRule"/>
</dbReference>
<dbReference type="HAMAP" id="MF_02239">
    <property type="entry name" value="HemJ"/>
    <property type="match status" value="1"/>
</dbReference>
<evidence type="ECO:0000256" key="7">
    <source>
        <dbReference type="ARBA" id="ARBA00022692"/>
    </source>
</evidence>
<dbReference type="UniPathway" id="UPA00251">
    <property type="reaction ID" value="UER00324"/>
</dbReference>
<evidence type="ECO:0000256" key="10">
    <source>
        <dbReference type="ARBA" id="ARBA00023002"/>
    </source>
</evidence>
<keyword evidence="10 14" id="KW-0560">Oxidoreductase</keyword>
<comment type="similarity">
    <text evidence="3 14 15">Belongs to the HemJ family.</text>
</comment>
<keyword evidence="8 14" id="KW-0479">Metal-binding</keyword>
<feature type="transmembrane region" description="Helical" evidence="14">
    <location>
        <begin position="88"/>
        <end position="106"/>
    </location>
</feature>
<evidence type="ECO:0000256" key="12">
    <source>
        <dbReference type="ARBA" id="ARBA00023136"/>
    </source>
</evidence>
<evidence type="ECO:0000256" key="13">
    <source>
        <dbReference type="ARBA" id="ARBA00048390"/>
    </source>
</evidence>
<dbReference type="GO" id="GO:0006782">
    <property type="term" value="P:protoporphyrinogen IX biosynthetic process"/>
    <property type="evidence" value="ECO:0007669"/>
    <property type="project" value="UniProtKB-UniRule"/>
</dbReference>
<dbReference type="PANTHER" id="PTHR40255">
    <property type="entry name" value="UPF0093 MEMBRANE PROTEIN SLR1790"/>
    <property type="match status" value="1"/>
</dbReference>
<feature type="transmembrane region" description="Helical" evidence="14">
    <location>
        <begin position="127"/>
        <end position="145"/>
    </location>
</feature>
<organism evidence="16 17">
    <name type="scientific">Chromobacterium haemolyticum</name>
    <dbReference type="NCBI Taxonomy" id="394935"/>
    <lineage>
        <taxon>Bacteria</taxon>
        <taxon>Pseudomonadati</taxon>
        <taxon>Pseudomonadota</taxon>
        <taxon>Betaproteobacteria</taxon>
        <taxon>Neisseriales</taxon>
        <taxon>Chromobacteriaceae</taxon>
        <taxon>Chromobacterium</taxon>
    </lineage>
</organism>
<keyword evidence="7 14" id="KW-0812">Transmembrane</keyword>
<evidence type="ECO:0000256" key="9">
    <source>
        <dbReference type="ARBA" id="ARBA00022989"/>
    </source>
</evidence>
<evidence type="ECO:0000256" key="11">
    <source>
        <dbReference type="ARBA" id="ARBA00023004"/>
    </source>
</evidence>
<dbReference type="PANTHER" id="PTHR40255:SF1">
    <property type="entry name" value="PROTOPORPHYRINOGEN IX OXIDASE"/>
    <property type="match status" value="1"/>
</dbReference>
<comment type="subunit">
    <text evidence="14">Homodimer.</text>
</comment>
<dbReference type="PIRSF" id="PIRSF004638">
    <property type="entry name" value="UCP004638"/>
    <property type="match status" value="1"/>
</dbReference>
<dbReference type="EC" id="1.3.99.-" evidence="14 15"/>
<comment type="caution">
    <text evidence="16">The sequence shown here is derived from an EMBL/GenBank/DDBJ whole genome shotgun (WGS) entry which is preliminary data.</text>
</comment>
<dbReference type="RefSeq" id="WP_179140775.1">
    <property type="nucleotide sequence ID" value="NZ_LXRL01000055.1"/>
</dbReference>
<feature type="transmembrane region" description="Helical" evidence="14">
    <location>
        <begin position="60"/>
        <end position="82"/>
    </location>
</feature>
<evidence type="ECO:0000256" key="14">
    <source>
        <dbReference type="HAMAP-Rule" id="MF_02239"/>
    </source>
</evidence>
<feature type="transmembrane region" description="Helical" evidence="14">
    <location>
        <begin position="20"/>
        <end position="39"/>
    </location>
</feature>
<comment type="subcellular location">
    <subcellularLocation>
        <location evidence="1 14">Cell membrane</location>
        <topology evidence="1 14">Multi-pass membrane protein</topology>
    </subcellularLocation>
</comment>
<evidence type="ECO:0000256" key="4">
    <source>
        <dbReference type="ARBA" id="ARBA00017504"/>
    </source>
</evidence>
<keyword evidence="5 14" id="KW-1003">Cell membrane</keyword>
<evidence type="ECO:0000313" key="17">
    <source>
        <dbReference type="Proteomes" id="UP000192721"/>
    </source>
</evidence>
<accession>A0A1W0CS85</accession>
<evidence type="ECO:0000256" key="3">
    <source>
        <dbReference type="ARBA" id="ARBA00006501"/>
    </source>
</evidence>
<dbReference type="Pfam" id="PF03653">
    <property type="entry name" value="UPF0093"/>
    <property type="match status" value="1"/>
</dbReference>
<feature type="binding site" description="axial binding residue" evidence="14">
    <location>
        <position position="92"/>
    </location>
    <ligand>
        <name>heme</name>
        <dbReference type="ChEBI" id="CHEBI:30413"/>
    </ligand>
    <ligandPart>
        <name>Fe</name>
        <dbReference type="ChEBI" id="CHEBI:18248"/>
    </ligandPart>
</feature>
<sequence>MDARLKDKDTVSYLYLKAFHIFFVVSWFAGLFYLPRLYVNLALAEQDAEYQRLLLMARKLYRFMTPLGALALATGLGLWLGFGIGGGWLHAKLTLVLLLVGYHGWCGKLYRDFAAKTNRRSHTWFRVFNELPVLVLLAVVILVVVKPF</sequence>
<feature type="binding site" description="axial binding residue" evidence="14">
    <location>
        <position position="20"/>
    </location>
    <ligand>
        <name>heme</name>
        <dbReference type="ChEBI" id="CHEBI:30413"/>
    </ligand>
    <ligandPart>
        <name>Fe</name>
        <dbReference type="ChEBI" id="CHEBI:18248"/>
    </ligandPart>
</feature>
<evidence type="ECO:0000313" key="16">
    <source>
        <dbReference type="EMBL" id="OQS37647.1"/>
    </source>
</evidence>
<evidence type="ECO:0000256" key="5">
    <source>
        <dbReference type="ARBA" id="ARBA00022475"/>
    </source>
</evidence>
<dbReference type="EMBL" id="MUKV01000018">
    <property type="protein sequence ID" value="OQS37647.1"/>
    <property type="molecule type" value="Genomic_DNA"/>
</dbReference>
<dbReference type="GO" id="GO:0070818">
    <property type="term" value="F:protoporphyrinogen oxidase activity"/>
    <property type="evidence" value="ECO:0007669"/>
    <property type="project" value="UniProtKB-UniRule"/>
</dbReference>
<comment type="pathway">
    <text evidence="2 14 15">Porphyrin-containing compound metabolism; protoporphyrin-IX biosynthesis; protoporphyrin-IX from protoporphyrinogen-IX: step 1/1.</text>
</comment>
<evidence type="ECO:0000256" key="1">
    <source>
        <dbReference type="ARBA" id="ARBA00004651"/>
    </source>
</evidence>
<gene>
    <name evidence="16" type="ORF">B0T45_14085</name>
</gene>
<comment type="catalytic activity">
    <reaction evidence="13 14 15">
        <text>protoporphyrinogen IX + 3 A = protoporphyrin IX + 3 AH2</text>
        <dbReference type="Rhea" id="RHEA:62000"/>
        <dbReference type="ChEBI" id="CHEBI:13193"/>
        <dbReference type="ChEBI" id="CHEBI:17499"/>
        <dbReference type="ChEBI" id="CHEBI:57306"/>
        <dbReference type="ChEBI" id="CHEBI:57307"/>
    </reaction>
</comment>
<evidence type="ECO:0000256" key="8">
    <source>
        <dbReference type="ARBA" id="ARBA00022723"/>
    </source>
</evidence>
<keyword evidence="9 14" id="KW-1133">Transmembrane helix</keyword>
<evidence type="ECO:0000256" key="15">
    <source>
        <dbReference type="PIRNR" id="PIRNR004638"/>
    </source>
</evidence>
<dbReference type="AlphaFoldDB" id="A0A1W0CS85"/>
<reference evidence="16 17" key="1">
    <citation type="submission" date="2017-02" db="EMBL/GenBank/DDBJ databases">
        <title>Chromobacterium haemolyticum H5244.</title>
        <authorList>
            <person name="Gulvik C.A."/>
        </authorList>
    </citation>
    <scope>NUCLEOTIDE SEQUENCE [LARGE SCALE GENOMIC DNA]</scope>
    <source>
        <strain evidence="16 17">H5244</strain>
    </source>
</reference>
<name>A0A1W0CS85_9NEIS</name>
<keyword evidence="11 14" id="KW-0408">Iron</keyword>
<evidence type="ECO:0000256" key="6">
    <source>
        <dbReference type="ARBA" id="ARBA00022617"/>
    </source>
</evidence>
<dbReference type="Proteomes" id="UP000192721">
    <property type="component" value="Unassembled WGS sequence"/>
</dbReference>
<protein>
    <recommendedName>
        <fullName evidence="4 14">Protoporphyrinogen IX oxidase</fullName>
        <shortName evidence="14">PPO</shortName>
        <ecNumber evidence="14 15">1.3.99.-</ecNumber>
    </recommendedName>
</protein>
<proteinExistence type="inferred from homology"/>
<comment type="function">
    <text evidence="14 15">Catalyzes the oxidation of protoporphyrinogen IX to protoporphyrin IX.</text>
</comment>
<keyword evidence="6 14" id="KW-0349">Heme</keyword>
<comment type="cofactor">
    <cofactor evidence="14 15">
        <name>heme b</name>
        <dbReference type="ChEBI" id="CHEBI:60344"/>
    </cofactor>
    <text evidence="14 15">Binds 1 heme b (iron(II)-protoporphyrin IX) group per subunit.</text>
</comment>